<organism evidence="1">
    <name type="scientific">human gut metagenome</name>
    <dbReference type="NCBI Taxonomy" id="408170"/>
    <lineage>
        <taxon>unclassified sequences</taxon>
        <taxon>metagenomes</taxon>
        <taxon>organismal metagenomes</taxon>
    </lineage>
</organism>
<dbReference type="AlphaFoldDB" id="W1XQ68"/>
<comment type="caution">
    <text evidence="1">The sequence shown here is derived from an EMBL/GenBank/DDBJ whole genome shotgun (WGS) entry which is preliminary data.</text>
</comment>
<feature type="non-terminal residue" evidence="1">
    <location>
        <position position="53"/>
    </location>
</feature>
<protein>
    <submittedName>
        <fullName evidence="1">Uncharacterized protein</fullName>
    </submittedName>
</protein>
<reference evidence="1" key="1">
    <citation type="submission" date="2013-12" db="EMBL/GenBank/DDBJ databases">
        <title>A Varibaculum cambriense genome reconstructed from a premature infant gut community with otherwise low bacterial novelty that shifts toward anaerobic metabolism during the third week of life.</title>
        <authorList>
            <person name="Brown C.T."/>
            <person name="Sharon I."/>
            <person name="Thomas B.C."/>
            <person name="Castelle C.J."/>
            <person name="Morowitz M.J."/>
            <person name="Banfield J.F."/>
        </authorList>
    </citation>
    <scope>NUCLEOTIDE SEQUENCE</scope>
</reference>
<gene>
    <name evidence="1" type="ORF">Q604_UNBC14493G0001</name>
</gene>
<sequence length="53" mass="5972">MAIGTFRTYPFLVRKVDSSLIFLKRLLIEWQGRENAGSDVLCKAFCASNNPPP</sequence>
<evidence type="ECO:0000313" key="1">
    <source>
        <dbReference type="EMBL" id="ETJ30999.1"/>
    </source>
</evidence>
<name>W1XQ68_9ZZZZ</name>
<accession>W1XQ68</accession>
<dbReference type="EMBL" id="AZMM01014493">
    <property type="protein sequence ID" value="ETJ30999.1"/>
    <property type="molecule type" value="Genomic_DNA"/>
</dbReference>
<proteinExistence type="predicted"/>